<proteinExistence type="predicted"/>
<evidence type="ECO:0000313" key="1">
    <source>
        <dbReference type="EMBL" id="AKM78306.1"/>
    </source>
</evidence>
<dbReference type="CDD" id="cd06561">
    <property type="entry name" value="AlkD_like"/>
    <property type="match status" value="1"/>
</dbReference>
<dbReference type="Pfam" id="PF08713">
    <property type="entry name" value="DNA_alkylation"/>
    <property type="match status" value="1"/>
</dbReference>
<dbReference type="PANTHER" id="PTHR34070">
    <property type="entry name" value="ARMADILLO-TYPE FOLD"/>
    <property type="match status" value="1"/>
</dbReference>
<reference evidence="1 2" key="1">
    <citation type="journal article" date="2015" name="Nature">
        <title>rRNA introns, odd ribosomes, and small enigmatic genomes across a large radiation of phyla.</title>
        <authorList>
            <person name="Brown C.T."/>
            <person name="Hug L.A."/>
            <person name="Thomas B.C."/>
            <person name="Sharon I."/>
            <person name="Castelle C.J."/>
            <person name="Singh A."/>
            <person name="Wilkins M.J."/>
            <person name="Williams K.H."/>
            <person name="Banfield J.F."/>
        </authorList>
    </citation>
    <scope>NUCLEOTIDE SEQUENCE [LARGE SCALE GENOMIC DNA]</scope>
</reference>
<dbReference type="AlphaFoldDB" id="A0A0G4ARH4"/>
<gene>
    <name evidence="1" type="ORF">UX70_C0001G0591</name>
</gene>
<dbReference type="PATRIC" id="fig|1619007.4.peg.578"/>
<dbReference type="Gene3D" id="1.25.10.90">
    <property type="match status" value="1"/>
</dbReference>
<name>A0A0G4ARH4_9BACT</name>
<organism evidence="1 2">
    <name type="scientific">Candidatus Wolfebacteria bacterium GW2011_GWB1_47_1</name>
    <dbReference type="NCBI Taxonomy" id="1619007"/>
    <lineage>
        <taxon>Bacteria</taxon>
        <taxon>Candidatus Wolfeibacteriota</taxon>
    </lineage>
</organism>
<sequence>MSKLIALRNEMKKCASPVRAKSSARFFKTGPGEYAEGDQFMGIAMPDVRKVVVRFRDLDRVAVLELLHSPWHEERMAALLILVDQYKRGDAKQRKAIYTLYLKNTNYINNWDLIDLTAGHIVGAEIVDGGADEDILLKLVRSRSVWDRRIAMLATFYPIYNGDAKLALTVAEFLVDDSHDLIHKAVGWMLREVGKRCSVKEEEAFLDLHAATMPRTMLRYALEHFPSARREYYMGMKIVRGR</sequence>
<dbReference type="InterPro" id="IPR014825">
    <property type="entry name" value="DNA_alkylation"/>
</dbReference>
<dbReference type="PANTHER" id="PTHR34070:SF1">
    <property type="entry name" value="DNA ALKYLATION REPAIR PROTEIN"/>
    <property type="match status" value="1"/>
</dbReference>
<dbReference type="InterPro" id="IPR016024">
    <property type="entry name" value="ARM-type_fold"/>
</dbReference>
<evidence type="ECO:0000313" key="2">
    <source>
        <dbReference type="Proteomes" id="UP000035656"/>
    </source>
</evidence>
<dbReference type="SUPFAM" id="SSF48371">
    <property type="entry name" value="ARM repeat"/>
    <property type="match status" value="1"/>
</dbReference>
<dbReference type="KEGG" id="pwo:UX70_C0001G0591"/>
<accession>A0A0G4ARH4</accession>
<protein>
    <submittedName>
        <fullName evidence="1">Alkylation repair protein</fullName>
    </submittedName>
</protein>
<dbReference type="EMBL" id="CP011209">
    <property type="protein sequence ID" value="AKM78306.1"/>
    <property type="molecule type" value="Genomic_DNA"/>
</dbReference>
<dbReference type="Proteomes" id="UP000035656">
    <property type="component" value="Chromosome"/>
</dbReference>